<comment type="similarity">
    <text evidence="1 7">Belongs to the peptidase M3 family.</text>
</comment>
<reference evidence="10 11" key="1">
    <citation type="submission" date="2022-05" db="EMBL/GenBank/DDBJ databases">
        <title>Flavobacterium sp., isolated from activated sludge.</title>
        <authorList>
            <person name="Ran Q."/>
        </authorList>
    </citation>
    <scope>NUCLEOTIDE SEQUENCE [LARGE SCALE GENOMIC DNA]</scope>
    <source>
        <strain evidence="10 11">HXWNR70</strain>
    </source>
</reference>
<gene>
    <name evidence="10" type="ORF">NAT50_06320</name>
</gene>
<evidence type="ECO:0000259" key="9">
    <source>
        <dbReference type="Pfam" id="PF01432"/>
    </source>
</evidence>
<protein>
    <submittedName>
        <fullName evidence="10">M3 family metallopeptidase</fullName>
    </submittedName>
</protein>
<evidence type="ECO:0000256" key="3">
    <source>
        <dbReference type="ARBA" id="ARBA00022723"/>
    </source>
</evidence>
<dbReference type="InterPro" id="IPR024079">
    <property type="entry name" value="MetalloPept_cat_dom_sf"/>
</dbReference>
<dbReference type="PANTHER" id="PTHR43660:SF1">
    <property type="entry name" value="DIPEPTIDYL CARBOXYPEPTIDASE"/>
    <property type="match status" value="1"/>
</dbReference>
<evidence type="ECO:0000256" key="1">
    <source>
        <dbReference type="ARBA" id="ARBA00006040"/>
    </source>
</evidence>
<dbReference type="Gene3D" id="1.10.1370.40">
    <property type="match status" value="1"/>
</dbReference>
<dbReference type="EMBL" id="JAMLJM010000003">
    <property type="protein sequence ID" value="MCL9808973.1"/>
    <property type="molecule type" value="Genomic_DNA"/>
</dbReference>
<keyword evidence="11" id="KW-1185">Reference proteome</keyword>
<evidence type="ECO:0000313" key="11">
    <source>
        <dbReference type="Proteomes" id="UP001317191"/>
    </source>
</evidence>
<evidence type="ECO:0000313" key="10">
    <source>
        <dbReference type="EMBL" id="MCL9808973.1"/>
    </source>
</evidence>
<feature type="signal peptide" evidence="8">
    <location>
        <begin position="1"/>
        <end position="20"/>
    </location>
</feature>
<evidence type="ECO:0000256" key="6">
    <source>
        <dbReference type="ARBA" id="ARBA00023049"/>
    </source>
</evidence>
<evidence type="ECO:0000256" key="5">
    <source>
        <dbReference type="ARBA" id="ARBA00022833"/>
    </source>
</evidence>
<dbReference type="InterPro" id="IPR001567">
    <property type="entry name" value="Pept_M3A_M3B_dom"/>
</dbReference>
<evidence type="ECO:0000256" key="2">
    <source>
        <dbReference type="ARBA" id="ARBA00022670"/>
    </source>
</evidence>
<dbReference type="RefSeq" id="WP_250592373.1">
    <property type="nucleotide sequence ID" value="NZ_JAMLJM010000003.1"/>
</dbReference>
<sequence length="719" mass="81473">MNLKSTLLLSLSFSALTLQAQEQQSPNTMNPFFSAYTTPYEVPPFDQIKNEHFKPAILEGIKQQEAEINAIANNPEAPTFNNTILALENSGKLLSKVSTVFSNLNGANTNPELQKIAKELAPALSAHSDNINLNGKLFERVKTIWNNQNNLSLNQEQSKILENTYKNFVRSGANLSETDKERLRAINADLAVSTLKFGQNILAETNAYELVIDNKNDLAGLPESLIEAAAADAKARKKEGKWVFTLANSSVMPFLQYSSNRDLRKKIWEAYQLRANNDNEFDNKKLAVTIANLRREKAQLMGYKTHADFVLEKTMAKNPENALKLLNDLWKPSIAMAKNEEAEIQKMMQKEGVKGKVQPYDWRYYAEKIRKEKFDLDEQEMKPYFSIENVRQGIFTVTEKLYGVKFNPLNNLPKYHEDASTWEVTEADGTLVGILYMDFHPRNSKRGGAWMTSYRKQEIADGKRIVPVISIVCNFTKPTDNAPALLTFDEVETFFHEFGHALHGLLSNVTYESLSGTSVPRDFVELPSQIMENWASEPEVLKMYAKHYQTGEVIPDALIQKMQKAGTFGQGFATTEYLAASLLDLNYHNQEKNITTDSNTFEKAAMKKAGLTEAIIPRYRSTYFNHIFAGGYSAGYYSYIWSGVLDTDAFEAFKATNDLFNPEKAQSFRKNILERGGTEDPMVLYKRFRGAEPSIEPLLKKRGLVTPKKIENKNKLQKM</sequence>
<keyword evidence="3 7" id="KW-0479">Metal-binding</keyword>
<keyword evidence="6 7" id="KW-0482">Metalloprotease</keyword>
<keyword evidence="4 7" id="KW-0378">Hydrolase</keyword>
<dbReference type="CDD" id="cd06456">
    <property type="entry name" value="M3A_DCP"/>
    <property type="match status" value="1"/>
</dbReference>
<dbReference type="InterPro" id="IPR045090">
    <property type="entry name" value="Pept_M3A_M3B"/>
</dbReference>
<accession>A0ABT0TNA3</accession>
<evidence type="ECO:0000256" key="4">
    <source>
        <dbReference type="ARBA" id="ARBA00022801"/>
    </source>
</evidence>
<dbReference type="InterPro" id="IPR034005">
    <property type="entry name" value="M3A_DCP"/>
</dbReference>
<dbReference type="Gene3D" id="3.40.390.10">
    <property type="entry name" value="Collagenase (Catalytic Domain)"/>
    <property type="match status" value="1"/>
</dbReference>
<dbReference type="PANTHER" id="PTHR43660">
    <property type="entry name" value="DIPEPTIDYL CARBOXYPEPTIDASE"/>
    <property type="match status" value="1"/>
</dbReference>
<dbReference type="InterPro" id="IPR024077">
    <property type="entry name" value="Neurolysin/TOP_dom2"/>
</dbReference>
<feature type="domain" description="Peptidase M3A/M3B catalytic" evidence="9">
    <location>
        <begin position="254"/>
        <end position="703"/>
    </location>
</feature>
<dbReference type="Pfam" id="PF01432">
    <property type="entry name" value="Peptidase_M3"/>
    <property type="match status" value="1"/>
</dbReference>
<keyword evidence="8" id="KW-0732">Signal</keyword>
<keyword evidence="2 7" id="KW-0645">Protease</keyword>
<organism evidence="10 11">
    <name type="scientific">Flavobacterium luminosum</name>
    <dbReference type="NCBI Taxonomy" id="2949086"/>
    <lineage>
        <taxon>Bacteria</taxon>
        <taxon>Pseudomonadati</taxon>
        <taxon>Bacteroidota</taxon>
        <taxon>Flavobacteriia</taxon>
        <taxon>Flavobacteriales</taxon>
        <taxon>Flavobacteriaceae</taxon>
        <taxon>Flavobacterium</taxon>
    </lineage>
</organism>
<evidence type="ECO:0000256" key="7">
    <source>
        <dbReference type="RuleBase" id="RU003435"/>
    </source>
</evidence>
<keyword evidence="5 7" id="KW-0862">Zinc</keyword>
<comment type="cofactor">
    <cofactor evidence="7">
        <name>Zn(2+)</name>
        <dbReference type="ChEBI" id="CHEBI:29105"/>
    </cofactor>
    <text evidence="7">Binds 1 zinc ion.</text>
</comment>
<evidence type="ECO:0000256" key="8">
    <source>
        <dbReference type="SAM" id="SignalP"/>
    </source>
</evidence>
<dbReference type="SUPFAM" id="SSF55486">
    <property type="entry name" value="Metalloproteases ('zincins'), catalytic domain"/>
    <property type="match status" value="1"/>
</dbReference>
<dbReference type="Gene3D" id="1.10.1370.10">
    <property type="entry name" value="Neurolysin, domain 3"/>
    <property type="match status" value="1"/>
</dbReference>
<feature type="chain" id="PRO_5046860554" evidence="8">
    <location>
        <begin position="21"/>
        <end position="719"/>
    </location>
</feature>
<comment type="caution">
    <text evidence="10">The sequence shown here is derived from an EMBL/GenBank/DDBJ whole genome shotgun (WGS) entry which is preliminary data.</text>
</comment>
<proteinExistence type="inferred from homology"/>
<name>A0ABT0TNA3_9FLAO</name>
<dbReference type="Proteomes" id="UP001317191">
    <property type="component" value="Unassembled WGS sequence"/>
</dbReference>